<name>A0A0A2F3P1_9PORP</name>
<dbReference type="Proteomes" id="UP000030146">
    <property type="component" value="Unassembled WGS sequence"/>
</dbReference>
<protein>
    <submittedName>
        <fullName evidence="1">Uncharacterized protein</fullName>
    </submittedName>
</protein>
<gene>
    <name evidence="1" type="ORF">HR15_09155</name>
</gene>
<evidence type="ECO:0000313" key="1">
    <source>
        <dbReference type="EMBL" id="KGN85646.1"/>
    </source>
</evidence>
<evidence type="ECO:0000313" key="2">
    <source>
        <dbReference type="Proteomes" id="UP000030146"/>
    </source>
</evidence>
<sequence>MLALFLSSPFENLQTVSTAIDPKQFNQSISGENLFSVFIMVFLGKPLNFLGQGEEFMYVQKFIFVRAKIFFRTYGNLLTFEV</sequence>
<dbReference type="AlphaFoldDB" id="A0A0A2F3P1"/>
<accession>A0A0A2F3P1</accession>
<keyword evidence="2" id="KW-1185">Reference proteome</keyword>
<dbReference type="EMBL" id="JRAK01000123">
    <property type="protein sequence ID" value="KGN85646.1"/>
    <property type="molecule type" value="Genomic_DNA"/>
</dbReference>
<comment type="caution">
    <text evidence="1">The sequence shown here is derived from an EMBL/GenBank/DDBJ whole genome shotgun (WGS) entry which is preliminary data.</text>
</comment>
<reference evidence="1 2" key="1">
    <citation type="submission" date="2014-08" db="EMBL/GenBank/DDBJ databases">
        <title>Porphyromonas gulae strain:COT-052_OH3439 Genome sequencing.</title>
        <authorList>
            <person name="Wallis C."/>
            <person name="Deusch O."/>
            <person name="O'Flynn C."/>
            <person name="Davis I."/>
            <person name="Jospin G."/>
            <person name="Darling A.E."/>
            <person name="Coil D.A."/>
            <person name="Alexiev A."/>
            <person name="Horsfall A."/>
            <person name="Kirkwood N."/>
            <person name="Harris S."/>
            <person name="Eisen J.A."/>
        </authorList>
    </citation>
    <scope>NUCLEOTIDE SEQUENCE [LARGE SCALE GENOMIC DNA]</scope>
    <source>
        <strain evidence="2">COT-052 OH3439</strain>
    </source>
</reference>
<proteinExistence type="predicted"/>
<organism evidence="1 2">
    <name type="scientific">Porphyromonas gulae</name>
    <dbReference type="NCBI Taxonomy" id="111105"/>
    <lineage>
        <taxon>Bacteria</taxon>
        <taxon>Pseudomonadati</taxon>
        <taxon>Bacteroidota</taxon>
        <taxon>Bacteroidia</taxon>
        <taxon>Bacteroidales</taxon>
        <taxon>Porphyromonadaceae</taxon>
        <taxon>Porphyromonas</taxon>
    </lineage>
</organism>